<evidence type="ECO:0000313" key="1">
    <source>
        <dbReference type="EMBL" id="MBO1320718.1"/>
    </source>
</evidence>
<organism evidence="1 2">
    <name type="scientific">Acanthopleuribacter pedis</name>
    <dbReference type="NCBI Taxonomy" id="442870"/>
    <lineage>
        <taxon>Bacteria</taxon>
        <taxon>Pseudomonadati</taxon>
        <taxon>Acidobacteriota</taxon>
        <taxon>Holophagae</taxon>
        <taxon>Acanthopleuribacterales</taxon>
        <taxon>Acanthopleuribacteraceae</taxon>
        <taxon>Acanthopleuribacter</taxon>
    </lineage>
</organism>
<comment type="caution">
    <text evidence="1">The sequence shown here is derived from an EMBL/GenBank/DDBJ whole genome shotgun (WGS) entry which is preliminary data.</text>
</comment>
<gene>
    <name evidence="1" type="ORF">J3U88_19725</name>
</gene>
<dbReference type="Proteomes" id="UP000664417">
    <property type="component" value="Unassembled WGS sequence"/>
</dbReference>
<dbReference type="EMBL" id="JAFREP010000019">
    <property type="protein sequence ID" value="MBO1320718.1"/>
    <property type="molecule type" value="Genomic_DNA"/>
</dbReference>
<dbReference type="AlphaFoldDB" id="A0A8J7U3R9"/>
<accession>A0A8J7U3R9</accession>
<protein>
    <submittedName>
        <fullName evidence="1">Uncharacterized protein</fullName>
    </submittedName>
</protein>
<reference evidence="1" key="1">
    <citation type="submission" date="2021-03" db="EMBL/GenBank/DDBJ databases">
        <authorList>
            <person name="Wang G."/>
        </authorList>
    </citation>
    <scope>NUCLEOTIDE SEQUENCE</scope>
    <source>
        <strain evidence="1">KCTC 12899</strain>
    </source>
</reference>
<sequence length="98" mass="10825">MLNNFVRTKNTHPRHGLTWENSIKGFVQATRPKFSQEPGNRFFGTSILRTFDVTVPTCRFEKVLIVGGVEFSKKTGYAFVFGDSSNHSVIGLIGGGST</sequence>
<evidence type="ECO:0000313" key="2">
    <source>
        <dbReference type="Proteomes" id="UP000664417"/>
    </source>
</evidence>
<name>A0A8J7U3R9_9BACT</name>
<proteinExistence type="predicted"/>
<keyword evidence="2" id="KW-1185">Reference proteome</keyword>